<dbReference type="InterPro" id="IPR038418">
    <property type="entry name" value="6-PTP_synth/QueD_sf"/>
</dbReference>
<keyword evidence="8" id="KW-0671">Queuosine biosynthesis</keyword>
<evidence type="ECO:0000256" key="3">
    <source>
        <dbReference type="ARBA" id="ARBA00018141"/>
    </source>
</evidence>
<evidence type="ECO:0000256" key="6">
    <source>
        <dbReference type="ARBA" id="ARBA00023239"/>
    </source>
</evidence>
<evidence type="ECO:0000256" key="5">
    <source>
        <dbReference type="ARBA" id="ARBA00022833"/>
    </source>
</evidence>
<evidence type="ECO:0000256" key="2">
    <source>
        <dbReference type="ARBA" id="ARBA00008900"/>
    </source>
</evidence>
<comment type="catalytic activity">
    <reaction evidence="7 8">
        <text>7,8-dihydroneopterin 3'-triphosphate + H2O = 6-carboxy-5,6,7,8-tetrahydropterin + triphosphate + acetaldehyde + 2 H(+)</text>
        <dbReference type="Rhea" id="RHEA:27966"/>
        <dbReference type="ChEBI" id="CHEBI:15343"/>
        <dbReference type="ChEBI" id="CHEBI:15377"/>
        <dbReference type="ChEBI" id="CHEBI:15378"/>
        <dbReference type="ChEBI" id="CHEBI:18036"/>
        <dbReference type="ChEBI" id="CHEBI:58462"/>
        <dbReference type="ChEBI" id="CHEBI:61032"/>
        <dbReference type="EC" id="4.1.2.50"/>
    </reaction>
</comment>
<evidence type="ECO:0000313" key="10">
    <source>
        <dbReference type="Proteomes" id="UP000820977"/>
    </source>
</evidence>
<evidence type="ECO:0000256" key="7">
    <source>
        <dbReference type="ARBA" id="ARBA00048807"/>
    </source>
</evidence>
<dbReference type="PIRSF" id="PIRSF006113">
    <property type="entry name" value="PTP_synth"/>
    <property type="match status" value="1"/>
</dbReference>
<dbReference type="RefSeq" id="WP_172344135.1">
    <property type="nucleotide sequence ID" value="NZ_CATEIB010000043.1"/>
</dbReference>
<sequence length="116" mass="13567">MYIVSKRMEIAGCHRLSLPYESRCTRMHGHNWIVTVHCKSKTLNNEGMVVDFKHIKDKIHSYLDHGNFNELLNFNPTAENIAKWICDNVPLCFRVDVEESGNNKATYIKDDEEERI</sequence>
<keyword evidence="6 8" id="KW-0456">Lyase</keyword>
<reference evidence="9 10" key="1">
    <citation type="submission" date="2020-05" db="EMBL/GenBank/DDBJ databases">
        <title>Distinct polysaccharide utilization as determinants for interspecies competition between intestinal Prevotella spp.</title>
        <authorList>
            <person name="Galvez E.J.C."/>
            <person name="Iljazovic A."/>
            <person name="Strowig T."/>
        </authorList>
    </citation>
    <scope>NUCLEOTIDE SEQUENCE [LARGE SCALE GENOMIC DNA]</scope>
    <source>
        <strain evidence="9 10">PCHR</strain>
    </source>
</reference>
<gene>
    <name evidence="9" type="ORF">HPS54_03750</name>
</gene>
<evidence type="ECO:0000256" key="8">
    <source>
        <dbReference type="PIRNR" id="PIRNR006113"/>
    </source>
</evidence>
<proteinExistence type="inferred from homology"/>
<accession>A0ABX2B2K9</accession>
<keyword evidence="5 8" id="KW-0862">Zinc</keyword>
<dbReference type="InterPro" id="IPR007115">
    <property type="entry name" value="6-PTP_synth/QueD"/>
</dbReference>
<protein>
    <recommendedName>
        <fullName evidence="3 8">6-carboxy-5,6,7,8-tetrahydropterin synthase</fullName>
        <ecNumber evidence="8">4.-.-.-</ecNumber>
    </recommendedName>
</protein>
<dbReference type="EMBL" id="JABKKJ010000004">
    <property type="protein sequence ID" value="NPE24637.1"/>
    <property type="molecule type" value="Genomic_DNA"/>
</dbReference>
<dbReference type="EC" id="4.-.-.-" evidence="8"/>
<dbReference type="Pfam" id="PF01242">
    <property type="entry name" value="PTPS"/>
    <property type="match status" value="1"/>
</dbReference>
<comment type="similarity">
    <text evidence="2 8">Belongs to the PTPS family. QueD subfamily.</text>
</comment>
<dbReference type="SUPFAM" id="SSF55620">
    <property type="entry name" value="Tetrahydrobiopterin biosynthesis enzymes-like"/>
    <property type="match status" value="1"/>
</dbReference>
<organism evidence="9 10">
    <name type="scientific">Xylanibacter caecicola</name>
    <dbReference type="NCBI Taxonomy" id="2736294"/>
    <lineage>
        <taxon>Bacteria</taxon>
        <taxon>Pseudomonadati</taxon>
        <taxon>Bacteroidota</taxon>
        <taxon>Bacteroidia</taxon>
        <taxon>Bacteroidales</taxon>
        <taxon>Prevotellaceae</taxon>
        <taxon>Xylanibacter</taxon>
    </lineage>
</organism>
<name>A0ABX2B2K9_9BACT</name>
<dbReference type="PANTHER" id="PTHR12589">
    <property type="entry name" value="PYRUVOYL TETRAHYDROBIOPTERIN SYNTHASE"/>
    <property type="match status" value="1"/>
</dbReference>
<dbReference type="Proteomes" id="UP000820977">
    <property type="component" value="Unassembled WGS sequence"/>
</dbReference>
<dbReference type="Gene3D" id="3.30.479.10">
    <property type="entry name" value="6-pyruvoyl tetrahydropterin synthase/QueD"/>
    <property type="match status" value="1"/>
</dbReference>
<evidence type="ECO:0000256" key="4">
    <source>
        <dbReference type="ARBA" id="ARBA00022723"/>
    </source>
</evidence>
<keyword evidence="10" id="KW-1185">Reference proteome</keyword>
<comment type="pathway">
    <text evidence="1 8">Purine metabolism; 7-cyano-7-deazaguanine biosynthesis.</text>
</comment>
<dbReference type="PANTHER" id="PTHR12589:SF7">
    <property type="entry name" value="6-PYRUVOYL TETRAHYDROBIOPTERIN SYNTHASE"/>
    <property type="match status" value="1"/>
</dbReference>
<comment type="cofactor">
    <cofactor evidence="8">
        <name>Zn(2+)</name>
        <dbReference type="ChEBI" id="CHEBI:29105"/>
    </cofactor>
    <text evidence="8">Binds 1 zinc ion per subunit.</text>
</comment>
<comment type="caution">
    <text evidence="9">The sequence shown here is derived from an EMBL/GenBank/DDBJ whole genome shotgun (WGS) entry which is preliminary data.</text>
</comment>
<evidence type="ECO:0000256" key="1">
    <source>
        <dbReference type="ARBA" id="ARBA00005061"/>
    </source>
</evidence>
<keyword evidence="4 8" id="KW-0479">Metal-binding</keyword>
<evidence type="ECO:0000313" key="9">
    <source>
        <dbReference type="EMBL" id="NPE24637.1"/>
    </source>
</evidence>